<gene>
    <name evidence="2" type="ORF">O181_099384</name>
</gene>
<accession>A0A9Q3PFE7</accession>
<dbReference type="AlphaFoldDB" id="A0A9Q3PFE7"/>
<dbReference type="Proteomes" id="UP000765509">
    <property type="component" value="Unassembled WGS sequence"/>
</dbReference>
<dbReference type="EMBL" id="AVOT02068434">
    <property type="protein sequence ID" value="MBW0559669.1"/>
    <property type="molecule type" value="Genomic_DNA"/>
</dbReference>
<protein>
    <submittedName>
        <fullName evidence="2">Uncharacterized protein</fullName>
    </submittedName>
</protein>
<reference evidence="2" key="1">
    <citation type="submission" date="2021-03" db="EMBL/GenBank/DDBJ databases">
        <title>Draft genome sequence of rust myrtle Austropuccinia psidii MF-1, a brazilian biotype.</title>
        <authorList>
            <person name="Quecine M.C."/>
            <person name="Pachon D.M.R."/>
            <person name="Bonatelli M.L."/>
            <person name="Correr F.H."/>
            <person name="Franceschini L.M."/>
            <person name="Leite T.F."/>
            <person name="Margarido G.R.A."/>
            <person name="Almeida C.A."/>
            <person name="Ferrarezi J.A."/>
            <person name="Labate C.A."/>
        </authorList>
    </citation>
    <scope>NUCLEOTIDE SEQUENCE</scope>
    <source>
        <strain evidence="2">MF-1</strain>
    </source>
</reference>
<keyword evidence="3" id="KW-1185">Reference proteome</keyword>
<evidence type="ECO:0000313" key="2">
    <source>
        <dbReference type="EMBL" id="MBW0559669.1"/>
    </source>
</evidence>
<comment type="caution">
    <text evidence="2">The sequence shown here is derived from an EMBL/GenBank/DDBJ whole genome shotgun (WGS) entry which is preliminary data.</text>
</comment>
<evidence type="ECO:0000256" key="1">
    <source>
        <dbReference type="SAM" id="MobiDB-lite"/>
    </source>
</evidence>
<name>A0A9Q3PFE7_9BASI</name>
<proteinExistence type="predicted"/>
<sequence>MLMRPQHPPDETPTLPSPLLTLSHPRPYYLYAHVVPSRHAFAAAYHPYMPLPPLTILMLAGVEPSQHWLPSLCLWSALPTWLRHRLPSLRLCSGLPAWLQCCPHTGLMLKAAYYPYPPSLPSRLGYDSALTTPYASAPLLLAILTLLRRPQHMPPTPPSTLLMPPHPRHLPSS</sequence>
<organism evidence="2 3">
    <name type="scientific">Austropuccinia psidii MF-1</name>
    <dbReference type="NCBI Taxonomy" id="1389203"/>
    <lineage>
        <taxon>Eukaryota</taxon>
        <taxon>Fungi</taxon>
        <taxon>Dikarya</taxon>
        <taxon>Basidiomycota</taxon>
        <taxon>Pucciniomycotina</taxon>
        <taxon>Pucciniomycetes</taxon>
        <taxon>Pucciniales</taxon>
        <taxon>Sphaerophragmiaceae</taxon>
        <taxon>Austropuccinia</taxon>
    </lineage>
</organism>
<evidence type="ECO:0000313" key="3">
    <source>
        <dbReference type="Proteomes" id="UP000765509"/>
    </source>
</evidence>
<feature type="region of interest" description="Disordered" evidence="1">
    <location>
        <begin position="154"/>
        <end position="173"/>
    </location>
</feature>